<evidence type="ECO:0000313" key="1">
    <source>
        <dbReference type="EMBL" id="RYR05058.1"/>
    </source>
</evidence>
<accession>A0A444YT25</accession>
<organism evidence="1 2">
    <name type="scientific">Arachis hypogaea</name>
    <name type="common">Peanut</name>
    <dbReference type="NCBI Taxonomy" id="3818"/>
    <lineage>
        <taxon>Eukaryota</taxon>
        <taxon>Viridiplantae</taxon>
        <taxon>Streptophyta</taxon>
        <taxon>Embryophyta</taxon>
        <taxon>Tracheophyta</taxon>
        <taxon>Spermatophyta</taxon>
        <taxon>Magnoliopsida</taxon>
        <taxon>eudicotyledons</taxon>
        <taxon>Gunneridae</taxon>
        <taxon>Pentapetalae</taxon>
        <taxon>rosids</taxon>
        <taxon>fabids</taxon>
        <taxon>Fabales</taxon>
        <taxon>Fabaceae</taxon>
        <taxon>Papilionoideae</taxon>
        <taxon>50 kb inversion clade</taxon>
        <taxon>dalbergioids sensu lato</taxon>
        <taxon>Dalbergieae</taxon>
        <taxon>Pterocarpus clade</taxon>
        <taxon>Arachis</taxon>
    </lineage>
</organism>
<evidence type="ECO:0000313" key="2">
    <source>
        <dbReference type="Proteomes" id="UP000289738"/>
    </source>
</evidence>
<protein>
    <submittedName>
        <fullName evidence="1">Uncharacterized protein</fullName>
    </submittedName>
</protein>
<dbReference type="AlphaFoldDB" id="A0A444YT25"/>
<proteinExistence type="predicted"/>
<dbReference type="EMBL" id="SDMP01000016">
    <property type="protein sequence ID" value="RYR05058.1"/>
    <property type="molecule type" value="Genomic_DNA"/>
</dbReference>
<sequence>MCIAVKLQMDVPGGSVFPSDRTSDTDEFKEVRKVGGVHTCLAPTMSQDHRQLDSSLICKIILPLIQSNPSISILALQGAVRQNHHFKPSYRKV</sequence>
<dbReference type="Proteomes" id="UP000289738">
    <property type="component" value="Chromosome B06"/>
</dbReference>
<comment type="caution">
    <text evidence="1">The sequence shown here is derived from an EMBL/GenBank/DDBJ whole genome shotgun (WGS) entry which is preliminary data.</text>
</comment>
<reference evidence="1 2" key="1">
    <citation type="submission" date="2019-01" db="EMBL/GenBank/DDBJ databases">
        <title>Sequencing of cultivated peanut Arachis hypogaea provides insights into genome evolution and oil improvement.</title>
        <authorList>
            <person name="Chen X."/>
        </authorList>
    </citation>
    <scope>NUCLEOTIDE SEQUENCE [LARGE SCALE GENOMIC DNA]</scope>
    <source>
        <strain evidence="2">cv. Fuhuasheng</strain>
        <tissue evidence="1">Leaves</tissue>
    </source>
</reference>
<gene>
    <name evidence="1" type="ORF">Ahy_B06g084907</name>
</gene>
<keyword evidence="2" id="KW-1185">Reference proteome</keyword>
<name>A0A444YT25_ARAHY</name>